<dbReference type="Proteomes" id="UP001597046">
    <property type="component" value="Unassembled WGS sequence"/>
</dbReference>
<feature type="transmembrane region" description="Helical" evidence="1">
    <location>
        <begin position="62"/>
        <end position="82"/>
    </location>
</feature>
<comment type="caution">
    <text evidence="2">The sequence shown here is derived from an EMBL/GenBank/DDBJ whole genome shotgun (WGS) entry which is preliminary data.</text>
</comment>
<keyword evidence="1" id="KW-0812">Transmembrane</keyword>
<evidence type="ECO:0000313" key="2">
    <source>
        <dbReference type="EMBL" id="MFD1054108.1"/>
    </source>
</evidence>
<dbReference type="RefSeq" id="WP_386052000.1">
    <property type="nucleotide sequence ID" value="NZ_JBHTKH010000003.1"/>
</dbReference>
<name>A0ABW3MTZ6_9MICO</name>
<sequence length="214" mass="21563">MGNLTMVRWVRAAVLSLLVVATTLAAHVSGGGALPELSALLPVCALVTLSAAALLGRPLSWWWSAAVLLAGQAALHGVLQLVPAASLMEGRGGHVPGDAAVHAAPDAGGPALTAWVDGGLDARMAAAHLGAALLVGAWLAAGERAAWSLAALALGTMRAAWLRMRHALGASLATSFVRTGLPSWPAVPVALTFDPAGTGITRRGPPERGSARPL</sequence>
<keyword evidence="3" id="KW-1185">Reference proteome</keyword>
<keyword evidence="1" id="KW-0472">Membrane</keyword>
<organism evidence="2 3">
    <name type="scientific">Terrabacter terrigena</name>
    <dbReference type="NCBI Taxonomy" id="574718"/>
    <lineage>
        <taxon>Bacteria</taxon>
        <taxon>Bacillati</taxon>
        <taxon>Actinomycetota</taxon>
        <taxon>Actinomycetes</taxon>
        <taxon>Micrococcales</taxon>
        <taxon>Intrasporangiaceae</taxon>
        <taxon>Terrabacter</taxon>
    </lineage>
</organism>
<keyword evidence="1" id="KW-1133">Transmembrane helix</keyword>
<evidence type="ECO:0000313" key="3">
    <source>
        <dbReference type="Proteomes" id="UP001597046"/>
    </source>
</evidence>
<evidence type="ECO:0000256" key="1">
    <source>
        <dbReference type="SAM" id="Phobius"/>
    </source>
</evidence>
<feature type="transmembrane region" description="Helical" evidence="1">
    <location>
        <begin position="35"/>
        <end position="55"/>
    </location>
</feature>
<proteinExistence type="predicted"/>
<accession>A0ABW3MTZ6</accession>
<dbReference type="EMBL" id="JBHTKH010000003">
    <property type="protein sequence ID" value="MFD1054108.1"/>
    <property type="molecule type" value="Genomic_DNA"/>
</dbReference>
<gene>
    <name evidence="2" type="ORF">ACFQ2V_07310</name>
</gene>
<evidence type="ECO:0008006" key="4">
    <source>
        <dbReference type="Google" id="ProtNLM"/>
    </source>
</evidence>
<protein>
    <recommendedName>
        <fullName evidence="4">MFS transporter</fullName>
    </recommendedName>
</protein>
<reference evidence="3" key="1">
    <citation type="journal article" date="2019" name="Int. J. Syst. Evol. Microbiol.">
        <title>The Global Catalogue of Microorganisms (GCM) 10K type strain sequencing project: providing services to taxonomists for standard genome sequencing and annotation.</title>
        <authorList>
            <consortium name="The Broad Institute Genomics Platform"/>
            <consortium name="The Broad Institute Genome Sequencing Center for Infectious Disease"/>
            <person name="Wu L."/>
            <person name="Ma J."/>
        </authorList>
    </citation>
    <scope>NUCLEOTIDE SEQUENCE [LARGE SCALE GENOMIC DNA]</scope>
    <source>
        <strain evidence="3">CCUG 57508</strain>
    </source>
</reference>